<evidence type="ECO:0000256" key="6">
    <source>
        <dbReference type="ARBA" id="ARBA00023136"/>
    </source>
</evidence>
<feature type="transmembrane region" description="Helical" evidence="7">
    <location>
        <begin position="404"/>
        <end position="423"/>
    </location>
</feature>
<evidence type="ECO:0000256" key="1">
    <source>
        <dbReference type="ARBA" id="ARBA00004651"/>
    </source>
</evidence>
<proteinExistence type="inferred from homology"/>
<protein>
    <submittedName>
        <fullName evidence="10">Putative Releasing system transmembrane</fullName>
    </submittedName>
</protein>
<dbReference type="PANTHER" id="PTHR30489:SF0">
    <property type="entry name" value="LIPOPROTEIN-RELEASING SYSTEM TRANSMEMBRANE PROTEIN LOLE"/>
    <property type="match status" value="1"/>
</dbReference>
<feature type="domain" description="MacB-like periplasmic core" evidence="9">
    <location>
        <begin position="38"/>
        <end position="247"/>
    </location>
</feature>
<dbReference type="InterPro" id="IPR025857">
    <property type="entry name" value="MacB_PCD"/>
</dbReference>
<evidence type="ECO:0000256" key="3">
    <source>
        <dbReference type="ARBA" id="ARBA00022475"/>
    </source>
</evidence>
<keyword evidence="3" id="KW-1003">Cell membrane</keyword>
<evidence type="ECO:0000256" key="4">
    <source>
        <dbReference type="ARBA" id="ARBA00022692"/>
    </source>
</evidence>
<feature type="transmembrane region" description="Helical" evidence="7">
    <location>
        <begin position="325"/>
        <end position="349"/>
    </location>
</feature>
<dbReference type="Pfam" id="PF02687">
    <property type="entry name" value="FtsX"/>
    <property type="match status" value="1"/>
</dbReference>
<evidence type="ECO:0000259" key="9">
    <source>
        <dbReference type="Pfam" id="PF12704"/>
    </source>
</evidence>
<dbReference type="InterPro" id="IPR051447">
    <property type="entry name" value="Lipoprotein-release_system"/>
</dbReference>
<keyword evidence="6 7" id="KW-0472">Membrane</keyword>
<dbReference type="AlphaFoldDB" id="A0A3P3XTM5"/>
<dbReference type="InterPro" id="IPR003838">
    <property type="entry name" value="ABC3_permease_C"/>
</dbReference>
<organism evidence="10">
    <name type="scientific">uncultured spirochete</name>
    <dbReference type="NCBI Taxonomy" id="156406"/>
    <lineage>
        <taxon>Bacteria</taxon>
        <taxon>Pseudomonadati</taxon>
        <taxon>Spirochaetota</taxon>
        <taxon>Spirochaetia</taxon>
        <taxon>Spirochaetales</taxon>
        <taxon>environmental samples</taxon>
    </lineage>
</organism>
<sequence>MTRTADDQKNTRFLPLLHIAIRWSMTKRKTSHQTGLLFAALGIAAGIVALIVVMSVMNGFQRQYIDSLLETTSFHIRITPEKNTDLPALSQSLHQNPLVRSVMPFMETNLLAEGLGNRQNVVRVMWIRPQDLASDSGFCKTLHIPASLAEKSLESGILLGSEAGRILGNSEGSTVTLRGALVSPDEGIQQYEIDAPISGFFRSGYYELDAGLAIISREKIAGLSLASAPLVLGVKLKNPEQVDAFIKTLSHAEGIKSIESWRDYNRSFFSALRTEKIVMFLLVSIIFAVVAINIHYSMRRTITRKARDLAILSAFGTSQRSISTIFMLEGLIVGVVGAVVGIAVGIPIAQNVDHIINGAITLLEGVISLFYRIGIVKNIPDLRLFSPTVFYIDGIPSRVFASDIALIAAFAVIFPAIAVYLAYRRFKNASPLEVLRSE</sequence>
<keyword evidence="5 7" id="KW-1133">Transmembrane helix</keyword>
<evidence type="ECO:0000313" key="10">
    <source>
        <dbReference type="EMBL" id="SLM19645.1"/>
    </source>
</evidence>
<evidence type="ECO:0000256" key="5">
    <source>
        <dbReference type="ARBA" id="ARBA00022989"/>
    </source>
</evidence>
<dbReference type="EMBL" id="FWDO01000007">
    <property type="protein sequence ID" value="SLM19645.1"/>
    <property type="molecule type" value="Genomic_DNA"/>
</dbReference>
<name>A0A3P3XTM5_9SPIR</name>
<dbReference type="GO" id="GO:0044874">
    <property type="term" value="P:lipoprotein localization to outer membrane"/>
    <property type="evidence" value="ECO:0007669"/>
    <property type="project" value="TreeGrafter"/>
</dbReference>
<comment type="similarity">
    <text evidence="2">Belongs to the ABC-4 integral membrane protein family. LolC/E subfamily.</text>
</comment>
<gene>
    <name evidence="10" type="ORF">SPIRO4BDMA_70067</name>
</gene>
<keyword evidence="4 7" id="KW-0812">Transmembrane</keyword>
<accession>A0A3P3XTM5</accession>
<dbReference type="GO" id="GO:0098797">
    <property type="term" value="C:plasma membrane protein complex"/>
    <property type="evidence" value="ECO:0007669"/>
    <property type="project" value="TreeGrafter"/>
</dbReference>
<feature type="transmembrane region" description="Helical" evidence="7">
    <location>
        <begin position="277"/>
        <end position="296"/>
    </location>
</feature>
<evidence type="ECO:0000256" key="7">
    <source>
        <dbReference type="SAM" id="Phobius"/>
    </source>
</evidence>
<dbReference type="PANTHER" id="PTHR30489">
    <property type="entry name" value="LIPOPROTEIN-RELEASING SYSTEM TRANSMEMBRANE PROTEIN LOLE"/>
    <property type="match status" value="1"/>
</dbReference>
<evidence type="ECO:0000256" key="2">
    <source>
        <dbReference type="ARBA" id="ARBA00005236"/>
    </source>
</evidence>
<dbReference type="Pfam" id="PF12704">
    <property type="entry name" value="MacB_PCD"/>
    <property type="match status" value="1"/>
</dbReference>
<feature type="transmembrane region" description="Helical" evidence="7">
    <location>
        <begin position="35"/>
        <end position="57"/>
    </location>
</feature>
<comment type="subcellular location">
    <subcellularLocation>
        <location evidence="1">Cell membrane</location>
        <topology evidence="1">Multi-pass membrane protein</topology>
    </subcellularLocation>
</comment>
<feature type="domain" description="ABC3 transporter permease C-terminal" evidence="8">
    <location>
        <begin position="281"/>
        <end position="431"/>
    </location>
</feature>
<evidence type="ECO:0000259" key="8">
    <source>
        <dbReference type="Pfam" id="PF02687"/>
    </source>
</evidence>
<reference evidence="10" key="1">
    <citation type="submission" date="2017-02" db="EMBL/GenBank/DDBJ databases">
        <authorList>
            <person name="Regsiter A."/>
            <person name="William W."/>
        </authorList>
    </citation>
    <scope>NUCLEOTIDE SEQUENCE</scope>
    <source>
        <strain evidence="10">BdmA 4</strain>
    </source>
</reference>